<accession>A0A9N9K9L2</accession>
<name>A0A9N9K9L2_9GLOM</name>
<proteinExistence type="predicted"/>
<reference evidence="2" key="1">
    <citation type="submission" date="2021-06" db="EMBL/GenBank/DDBJ databases">
        <authorList>
            <person name="Kallberg Y."/>
            <person name="Tangrot J."/>
            <person name="Rosling A."/>
        </authorList>
    </citation>
    <scope>NUCLEOTIDE SEQUENCE</scope>
    <source>
        <strain evidence="2">FL966</strain>
    </source>
</reference>
<keyword evidence="3" id="KW-1185">Reference proteome</keyword>
<dbReference type="OrthoDB" id="2306559at2759"/>
<dbReference type="EMBL" id="CAJVQA010042568">
    <property type="protein sequence ID" value="CAG8814961.1"/>
    <property type="molecule type" value="Genomic_DNA"/>
</dbReference>
<dbReference type="InterPro" id="IPR052997">
    <property type="entry name" value="RRT15-like"/>
</dbReference>
<protein>
    <submittedName>
        <fullName evidence="2">9200_t:CDS:1</fullName>
    </submittedName>
</protein>
<dbReference type="PANTHER" id="PTHR33047">
    <property type="entry name" value="PROTEIN TAR1"/>
    <property type="match status" value="1"/>
</dbReference>
<feature type="region of interest" description="Disordered" evidence="1">
    <location>
        <begin position="85"/>
        <end position="118"/>
    </location>
</feature>
<organism evidence="2 3">
    <name type="scientific">Cetraspora pellucida</name>
    <dbReference type="NCBI Taxonomy" id="1433469"/>
    <lineage>
        <taxon>Eukaryota</taxon>
        <taxon>Fungi</taxon>
        <taxon>Fungi incertae sedis</taxon>
        <taxon>Mucoromycota</taxon>
        <taxon>Glomeromycotina</taxon>
        <taxon>Glomeromycetes</taxon>
        <taxon>Diversisporales</taxon>
        <taxon>Gigasporaceae</taxon>
        <taxon>Cetraspora</taxon>
    </lineage>
</organism>
<dbReference type="Proteomes" id="UP000789759">
    <property type="component" value="Unassembled WGS sequence"/>
</dbReference>
<gene>
    <name evidence="2" type="ORF">CPELLU_LOCUS19082</name>
</gene>
<sequence length="212" mass="23702">WVNNPTLTEFCFSMIGRADIEGSKSNVAMNAWLPQARSIGHTFMVCIHTENQNQGSFYPFVLLEISVLNEPPLGHLRYLLTDVPPQPNSPPDNVFNSDRSVNDLKTESPPTYPTPPTSFHNVKLESSSTGSSFPADFAKPVPLAVVSLDNDEAFGYLKRVIVTPAVYPRLVEFLHFDIQSTGQKSHCVNTTFWPSQCYVLIRQSDSPCSYQF</sequence>
<dbReference type="PANTHER" id="PTHR33047:SF8">
    <property type="entry name" value="REGULATOR OF RDNA TRANSCRIPTION PROTEIN 15"/>
    <property type="match status" value="1"/>
</dbReference>
<evidence type="ECO:0000313" key="2">
    <source>
        <dbReference type="EMBL" id="CAG8814961.1"/>
    </source>
</evidence>
<comment type="caution">
    <text evidence="2">The sequence shown here is derived from an EMBL/GenBank/DDBJ whole genome shotgun (WGS) entry which is preliminary data.</text>
</comment>
<feature type="non-terminal residue" evidence="2">
    <location>
        <position position="1"/>
    </location>
</feature>
<dbReference type="AlphaFoldDB" id="A0A9N9K9L2"/>
<evidence type="ECO:0000313" key="3">
    <source>
        <dbReference type="Proteomes" id="UP000789759"/>
    </source>
</evidence>
<evidence type="ECO:0000256" key="1">
    <source>
        <dbReference type="SAM" id="MobiDB-lite"/>
    </source>
</evidence>